<dbReference type="EnsemblMetazoa" id="PPA38205.1">
    <property type="protein sequence ID" value="PPA38205.1"/>
    <property type="gene ID" value="WBGene00276574"/>
</dbReference>
<reference evidence="8" key="2">
    <citation type="submission" date="2022-06" db="UniProtKB">
        <authorList>
            <consortium name="EnsemblMetazoa"/>
        </authorList>
    </citation>
    <scope>IDENTIFICATION</scope>
    <source>
        <strain evidence="8">PS312</strain>
    </source>
</reference>
<evidence type="ECO:0000256" key="5">
    <source>
        <dbReference type="ARBA" id="ARBA00023136"/>
    </source>
</evidence>
<dbReference type="InterPro" id="IPR007248">
    <property type="entry name" value="Mpv17_PMP22"/>
</dbReference>
<dbReference type="PANTHER" id="PTHR11266:SF17">
    <property type="entry name" value="PROTEIN MPV17"/>
    <property type="match status" value="1"/>
</dbReference>
<dbReference type="OrthoDB" id="430207at2759"/>
<dbReference type="GO" id="GO:1901858">
    <property type="term" value="P:regulation of mitochondrial DNA metabolic process"/>
    <property type="evidence" value="ECO:0000318"/>
    <property type="project" value="GO_Central"/>
</dbReference>
<dbReference type="GO" id="GO:0005737">
    <property type="term" value="C:cytoplasm"/>
    <property type="evidence" value="ECO:0000318"/>
    <property type="project" value="GO_Central"/>
</dbReference>
<dbReference type="AlphaFoldDB" id="A0A8R1UT87"/>
<dbReference type="GO" id="GO:0016020">
    <property type="term" value="C:membrane"/>
    <property type="evidence" value="ECO:0007669"/>
    <property type="project" value="UniProtKB-SubCell"/>
</dbReference>
<keyword evidence="5 7" id="KW-0472">Membrane</keyword>
<evidence type="ECO:0000256" key="7">
    <source>
        <dbReference type="RuleBase" id="RU363053"/>
    </source>
</evidence>
<organism evidence="8 9">
    <name type="scientific">Pristionchus pacificus</name>
    <name type="common">Parasitic nematode worm</name>
    <dbReference type="NCBI Taxonomy" id="54126"/>
    <lineage>
        <taxon>Eukaryota</taxon>
        <taxon>Metazoa</taxon>
        <taxon>Ecdysozoa</taxon>
        <taxon>Nematoda</taxon>
        <taxon>Chromadorea</taxon>
        <taxon>Rhabditida</taxon>
        <taxon>Rhabditina</taxon>
        <taxon>Diplogasteromorpha</taxon>
        <taxon>Diplogasteroidea</taxon>
        <taxon>Neodiplogasteridae</taxon>
        <taxon>Pristionchus</taxon>
    </lineage>
</organism>
<feature type="transmembrane region" description="Helical" evidence="7">
    <location>
        <begin position="95"/>
        <end position="112"/>
    </location>
</feature>
<comment type="subcellular location">
    <subcellularLocation>
        <location evidence="1">Membrane</location>
        <topology evidence="1">Multi-pass membrane protein</topology>
    </subcellularLocation>
</comment>
<keyword evidence="3 7" id="KW-0812">Transmembrane</keyword>
<evidence type="ECO:0000256" key="2">
    <source>
        <dbReference type="ARBA" id="ARBA00006824"/>
    </source>
</evidence>
<comment type="similarity">
    <text evidence="2 7">Belongs to the peroxisomal membrane protein PXMP2/4 family.</text>
</comment>
<sequence length="189" mass="21441">FAVMIGWYQRCMAARPLLTQMITSGTISGTGDVIAQFAIEKRTLREYDAVRTARFVVLAGGIIAPVLNRWFFVLEKIRSGPAKLVPLKRLAVDQVFFAPGFNAFILVCLRVLEGYSPSDAVAQCKRDWFGIWSTSIKVWPVANLFNFYLVPLQMRVVFVQFIALFWNSYLSYVTQAKLPNAPHPHEADY</sequence>
<dbReference type="Pfam" id="PF04117">
    <property type="entry name" value="Mpv17_PMP22"/>
    <property type="match status" value="1"/>
</dbReference>
<evidence type="ECO:0000256" key="1">
    <source>
        <dbReference type="ARBA" id="ARBA00004141"/>
    </source>
</evidence>
<evidence type="ECO:0000256" key="4">
    <source>
        <dbReference type="ARBA" id="ARBA00022989"/>
    </source>
</evidence>
<keyword evidence="9" id="KW-1185">Reference proteome</keyword>
<reference evidence="9" key="1">
    <citation type="journal article" date="2008" name="Nat. Genet.">
        <title>The Pristionchus pacificus genome provides a unique perspective on nematode lifestyle and parasitism.</title>
        <authorList>
            <person name="Dieterich C."/>
            <person name="Clifton S.W."/>
            <person name="Schuster L.N."/>
            <person name="Chinwalla A."/>
            <person name="Delehaunty K."/>
            <person name="Dinkelacker I."/>
            <person name="Fulton L."/>
            <person name="Fulton R."/>
            <person name="Godfrey J."/>
            <person name="Minx P."/>
            <person name="Mitreva M."/>
            <person name="Roeseler W."/>
            <person name="Tian H."/>
            <person name="Witte H."/>
            <person name="Yang S.P."/>
            <person name="Wilson R.K."/>
            <person name="Sommer R.J."/>
        </authorList>
    </citation>
    <scope>NUCLEOTIDE SEQUENCE [LARGE SCALE GENOMIC DNA]</scope>
    <source>
        <strain evidence="9">PS312</strain>
    </source>
</reference>
<accession>A0A8R1UT87</accession>
<gene>
    <name evidence="8" type="primary">WBGene00276574</name>
</gene>
<evidence type="ECO:0000256" key="3">
    <source>
        <dbReference type="ARBA" id="ARBA00022692"/>
    </source>
</evidence>
<dbReference type="GO" id="GO:0005739">
    <property type="term" value="C:mitochondrion"/>
    <property type="evidence" value="ECO:0000318"/>
    <property type="project" value="GO_Central"/>
</dbReference>
<dbReference type="GO" id="GO:0015267">
    <property type="term" value="F:channel activity"/>
    <property type="evidence" value="ECO:0000318"/>
    <property type="project" value="GO_Central"/>
</dbReference>
<evidence type="ECO:0000313" key="9">
    <source>
        <dbReference type="Proteomes" id="UP000005239"/>
    </source>
</evidence>
<name>A0A8R1UT87_PRIPA</name>
<keyword evidence="4 7" id="KW-1133">Transmembrane helix</keyword>
<evidence type="ECO:0000313" key="8">
    <source>
        <dbReference type="EnsemblMetazoa" id="PPA38205.1"/>
    </source>
</evidence>
<evidence type="ECO:0000256" key="6">
    <source>
        <dbReference type="ARBA" id="ARBA00049743"/>
    </source>
</evidence>
<dbReference type="Proteomes" id="UP000005239">
    <property type="component" value="Unassembled WGS sequence"/>
</dbReference>
<proteinExistence type="inferred from homology"/>
<protein>
    <recommendedName>
        <fullName evidence="6">Mitochondrial inner membrane protein Mpv17</fullName>
    </recommendedName>
</protein>
<dbReference type="PANTHER" id="PTHR11266">
    <property type="entry name" value="PEROXISOMAL MEMBRANE PROTEIN 2, PXMP2 MPV17"/>
    <property type="match status" value="1"/>
</dbReference>
<feature type="transmembrane region" description="Helical" evidence="7">
    <location>
        <begin position="55"/>
        <end position="74"/>
    </location>
</feature>